<protein>
    <recommendedName>
        <fullName evidence="5">Cobalt-precorrin-5B C(1)-methyltransferase</fullName>
        <ecNumber evidence="5">2.1.1.195</ecNumber>
    </recommendedName>
    <alternativeName>
        <fullName evidence="5">Cobalt-precorrin-6A synthase</fullName>
    </alternativeName>
</protein>
<evidence type="ECO:0000256" key="4">
    <source>
        <dbReference type="ARBA" id="ARBA00022691"/>
    </source>
</evidence>
<dbReference type="NCBIfam" id="TIGR00312">
    <property type="entry name" value="cbiD"/>
    <property type="match status" value="1"/>
</dbReference>
<dbReference type="PANTHER" id="PTHR35863:SF1">
    <property type="entry name" value="COBALT-PRECORRIN-5B C(1)-METHYLTRANSFERASE"/>
    <property type="match status" value="1"/>
</dbReference>
<proteinExistence type="inferred from homology"/>
<dbReference type="EMBL" id="JACRSV010000001">
    <property type="protein sequence ID" value="MBC8559414.1"/>
    <property type="molecule type" value="Genomic_DNA"/>
</dbReference>
<dbReference type="InterPro" id="IPR036074">
    <property type="entry name" value="CbiD_sf"/>
</dbReference>
<dbReference type="Proteomes" id="UP000610760">
    <property type="component" value="Unassembled WGS sequence"/>
</dbReference>
<dbReference type="HAMAP" id="MF_00787">
    <property type="entry name" value="CbiD"/>
    <property type="match status" value="1"/>
</dbReference>
<evidence type="ECO:0000256" key="5">
    <source>
        <dbReference type="HAMAP-Rule" id="MF_00787"/>
    </source>
</evidence>
<dbReference type="GO" id="GO:0019251">
    <property type="term" value="P:anaerobic cobalamin biosynthetic process"/>
    <property type="evidence" value="ECO:0007669"/>
    <property type="project" value="UniProtKB-UniRule"/>
</dbReference>
<evidence type="ECO:0000256" key="1">
    <source>
        <dbReference type="ARBA" id="ARBA00022573"/>
    </source>
</evidence>
<comment type="caution">
    <text evidence="6">The sequence shown here is derived from an EMBL/GenBank/DDBJ whole genome shotgun (WGS) entry which is preliminary data.</text>
</comment>
<keyword evidence="1 5" id="KW-0169">Cobalamin biosynthesis</keyword>
<organism evidence="6 7">
    <name type="scientific">Fumia xinanensis</name>
    <dbReference type="NCBI Taxonomy" id="2763659"/>
    <lineage>
        <taxon>Bacteria</taxon>
        <taxon>Bacillati</taxon>
        <taxon>Bacillota</taxon>
        <taxon>Clostridia</taxon>
        <taxon>Eubacteriales</taxon>
        <taxon>Oscillospiraceae</taxon>
        <taxon>Fumia</taxon>
    </lineage>
</organism>
<evidence type="ECO:0000313" key="6">
    <source>
        <dbReference type="EMBL" id="MBC8559414.1"/>
    </source>
</evidence>
<keyword evidence="2 5" id="KW-0489">Methyltransferase</keyword>
<reference evidence="6" key="1">
    <citation type="submission" date="2020-08" db="EMBL/GenBank/DDBJ databases">
        <title>Genome public.</title>
        <authorList>
            <person name="Liu C."/>
            <person name="Sun Q."/>
        </authorList>
    </citation>
    <scope>NUCLEOTIDE SEQUENCE</scope>
    <source>
        <strain evidence="6">NSJ-33</strain>
    </source>
</reference>
<keyword evidence="3 5" id="KW-0808">Transferase</keyword>
<comment type="pathway">
    <text evidence="5">Cofactor biosynthesis; adenosylcobalamin biosynthesis; cob(II)yrinate a,c-diamide from sirohydrochlorin (anaerobic route): step 6/10.</text>
</comment>
<evidence type="ECO:0000313" key="7">
    <source>
        <dbReference type="Proteomes" id="UP000610760"/>
    </source>
</evidence>
<dbReference type="RefSeq" id="WP_249294307.1">
    <property type="nucleotide sequence ID" value="NZ_JACRSV010000001.1"/>
</dbReference>
<dbReference type="PIRSF" id="PIRSF026782">
    <property type="entry name" value="CbiD"/>
    <property type="match status" value="1"/>
</dbReference>
<dbReference type="InterPro" id="IPR002748">
    <property type="entry name" value="CbiD"/>
</dbReference>
<comment type="catalytic activity">
    <reaction evidence="5">
        <text>Co-precorrin-5B + S-adenosyl-L-methionine = Co-precorrin-6A + S-adenosyl-L-homocysteine</text>
        <dbReference type="Rhea" id="RHEA:26285"/>
        <dbReference type="ChEBI" id="CHEBI:57856"/>
        <dbReference type="ChEBI" id="CHEBI:59789"/>
        <dbReference type="ChEBI" id="CHEBI:60063"/>
        <dbReference type="ChEBI" id="CHEBI:60064"/>
        <dbReference type="EC" id="2.1.1.195"/>
    </reaction>
</comment>
<keyword evidence="4 5" id="KW-0949">S-adenosyl-L-methionine</keyword>
<evidence type="ECO:0000256" key="2">
    <source>
        <dbReference type="ARBA" id="ARBA00022603"/>
    </source>
</evidence>
<dbReference type="GO" id="GO:0032259">
    <property type="term" value="P:methylation"/>
    <property type="evidence" value="ECO:0007669"/>
    <property type="project" value="UniProtKB-KW"/>
</dbReference>
<dbReference type="PANTHER" id="PTHR35863">
    <property type="entry name" value="COBALT-PRECORRIN-5B C(1)-METHYLTRANSFERASE"/>
    <property type="match status" value="1"/>
</dbReference>
<name>A0A926E0M4_9FIRM</name>
<gene>
    <name evidence="5 6" type="primary">cbiD</name>
    <name evidence="6" type="ORF">H8710_04940</name>
</gene>
<comment type="similarity">
    <text evidence="5">Belongs to the CbiD family.</text>
</comment>
<dbReference type="Gene3D" id="3.30.2110.10">
    <property type="entry name" value="CbiD-like"/>
    <property type="match status" value="1"/>
</dbReference>
<dbReference type="GO" id="GO:0008168">
    <property type="term" value="F:methyltransferase activity"/>
    <property type="evidence" value="ECO:0007669"/>
    <property type="project" value="UniProtKB-UniRule"/>
</dbReference>
<dbReference type="AlphaFoldDB" id="A0A926E0M4"/>
<sequence length="378" mass="40449">MSDFAVKEGKKLRKGYTTGACAAAAAKAAALMLLCGEEIRLVEIGNSQGERLYLPLSDWEWAEGGAVRCTVVKDAGDDPDVTNGIRITVGVRKCESGVWLYGGEGIGTVTKPGLRCPVGAKAINPGPQKMIRAALTEIMEKAGYSGGLEVLISARDGAKIAKHTFNPHMGIVGGISILGTTGIVEPMSEEALIKTIQTEMDTILAEGGENLLLCPGNYGKEVAEGQLGLDFTKGVKCSNYIGETLDYAVYKKVKNILLVGHAGKLSKLAAGIMNTHSKVADCRCEIFAAHAALLGADRALIAAIMEAASTSEIHRLLCLYGMAEKVWDSILQKMLQYLERRVHEICRVEVILFVNEHEIVVQSKGAMELCQKLKGEGN</sequence>
<accession>A0A926E0M4</accession>
<comment type="function">
    <text evidence="5">Catalyzes the methylation of C-1 in cobalt-precorrin-5B to form cobalt-precorrin-6A.</text>
</comment>
<dbReference type="SUPFAM" id="SSF111342">
    <property type="entry name" value="CbiD-like"/>
    <property type="match status" value="1"/>
</dbReference>
<dbReference type="Pfam" id="PF01888">
    <property type="entry name" value="CbiD"/>
    <property type="match status" value="1"/>
</dbReference>
<evidence type="ECO:0000256" key="3">
    <source>
        <dbReference type="ARBA" id="ARBA00022679"/>
    </source>
</evidence>
<keyword evidence="7" id="KW-1185">Reference proteome</keyword>
<dbReference type="EC" id="2.1.1.195" evidence="5"/>